<dbReference type="AlphaFoldDB" id="A0A1U7CZG6"/>
<evidence type="ECO:0000313" key="1">
    <source>
        <dbReference type="EMBL" id="APX21297.1"/>
    </source>
</evidence>
<proteinExistence type="predicted"/>
<keyword evidence="2" id="KW-1185">Reference proteome</keyword>
<dbReference type="STRING" id="1229727.Ga0080559_TMP501"/>
<organism evidence="1 2">
    <name type="scientific">Salipiger profundus</name>
    <dbReference type="NCBI Taxonomy" id="1229727"/>
    <lineage>
        <taxon>Bacteria</taxon>
        <taxon>Pseudomonadati</taxon>
        <taxon>Pseudomonadota</taxon>
        <taxon>Alphaproteobacteria</taxon>
        <taxon>Rhodobacterales</taxon>
        <taxon>Roseobacteraceae</taxon>
        <taxon>Salipiger</taxon>
    </lineage>
</organism>
<protein>
    <submittedName>
        <fullName evidence="1">Putative DUF1018 protein</fullName>
    </submittedName>
</protein>
<gene>
    <name evidence="1" type="ORF">Ga0080559_TMP501</name>
</gene>
<sequence>MSRSLQKMIHVGCRELGLDREARHALQLSVTGKDSLADMSEAELTLIVNRLKQDGFRPKSGKRPKAPRKDLRLIHVLWAELGKAGELDKPGRDGLNAFIRRRFEGSWGSVPADVDMLRDWKQIDDVIQALKSWADRAGILLDWEGRT</sequence>
<dbReference type="EMBL" id="CP014796">
    <property type="protein sequence ID" value="APX21297.1"/>
    <property type="molecule type" value="Genomic_DNA"/>
</dbReference>
<reference evidence="1 2" key="1">
    <citation type="submission" date="2016-03" db="EMBL/GenBank/DDBJ databases">
        <title>Deep-sea bacteria in the southern Pacific.</title>
        <authorList>
            <person name="Tang K."/>
        </authorList>
    </citation>
    <scope>NUCLEOTIDE SEQUENCE [LARGE SCALE GENOMIC DNA]</scope>
    <source>
        <strain evidence="1 2">JLT2016</strain>
    </source>
</reference>
<dbReference type="RefSeq" id="WP_076621979.1">
    <property type="nucleotide sequence ID" value="NZ_BMEW01000002.1"/>
</dbReference>
<dbReference type="Proteomes" id="UP000186559">
    <property type="component" value="Chromosome"/>
</dbReference>
<dbReference type="InterPro" id="IPR009363">
    <property type="entry name" value="Phage_Mu_Gp16"/>
</dbReference>
<evidence type="ECO:0000313" key="2">
    <source>
        <dbReference type="Proteomes" id="UP000186559"/>
    </source>
</evidence>
<dbReference type="KEGG" id="tpro:Ga0080559_TMP501"/>
<dbReference type="Pfam" id="PF06252">
    <property type="entry name" value="GemA"/>
    <property type="match status" value="1"/>
</dbReference>
<name>A0A1U7CZG6_9RHOB</name>
<accession>A0A1U7CZG6</accession>